<dbReference type="AlphaFoldDB" id="A0A9X1ID87"/>
<proteinExistence type="predicted"/>
<evidence type="ECO:0000313" key="6">
    <source>
        <dbReference type="Proteomes" id="UP001139311"/>
    </source>
</evidence>
<feature type="domain" description="ABC transporter" evidence="4">
    <location>
        <begin position="10"/>
        <end position="240"/>
    </location>
</feature>
<evidence type="ECO:0000256" key="2">
    <source>
        <dbReference type="ARBA" id="ARBA00022741"/>
    </source>
</evidence>
<reference evidence="5" key="1">
    <citation type="submission" date="2021-10" db="EMBL/GenBank/DDBJ databases">
        <title>Roseicella aerolatum sp. nov., isolated from aerosols of e-waste dismantling site.</title>
        <authorList>
            <person name="Qin T."/>
        </authorList>
    </citation>
    <scope>NUCLEOTIDE SEQUENCE</scope>
    <source>
        <strain evidence="5">GB24</strain>
    </source>
</reference>
<dbReference type="InterPro" id="IPR050093">
    <property type="entry name" value="ABC_SmlMolc_Importer"/>
</dbReference>
<dbReference type="PANTHER" id="PTHR42781">
    <property type="entry name" value="SPERMIDINE/PUTRESCINE IMPORT ATP-BINDING PROTEIN POTA"/>
    <property type="match status" value="1"/>
</dbReference>
<dbReference type="GO" id="GO:0022857">
    <property type="term" value="F:transmembrane transporter activity"/>
    <property type="evidence" value="ECO:0007669"/>
    <property type="project" value="InterPro"/>
</dbReference>
<comment type="caution">
    <text evidence="5">The sequence shown here is derived from an EMBL/GenBank/DDBJ whole genome shotgun (WGS) entry which is preliminary data.</text>
</comment>
<keyword evidence="3 5" id="KW-0067">ATP-binding</keyword>
<dbReference type="GO" id="GO:0043190">
    <property type="term" value="C:ATP-binding cassette (ABC) transporter complex"/>
    <property type="evidence" value="ECO:0007669"/>
    <property type="project" value="InterPro"/>
</dbReference>
<dbReference type="SUPFAM" id="SSF52540">
    <property type="entry name" value="P-loop containing nucleoside triphosphate hydrolases"/>
    <property type="match status" value="1"/>
</dbReference>
<dbReference type="InterPro" id="IPR013611">
    <property type="entry name" value="Transp-assoc_OB_typ2"/>
</dbReference>
<dbReference type="InterPro" id="IPR012340">
    <property type="entry name" value="NA-bd_OB-fold"/>
</dbReference>
<keyword evidence="1" id="KW-0813">Transport</keyword>
<dbReference type="Gene3D" id="3.40.50.300">
    <property type="entry name" value="P-loop containing nucleotide triphosphate hydrolases"/>
    <property type="match status" value="1"/>
</dbReference>
<dbReference type="Proteomes" id="UP001139311">
    <property type="component" value="Unassembled WGS sequence"/>
</dbReference>
<evidence type="ECO:0000313" key="5">
    <source>
        <dbReference type="EMBL" id="MCB4822574.1"/>
    </source>
</evidence>
<dbReference type="PANTHER" id="PTHR42781:SF4">
    <property type="entry name" value="SPERMIDINE_PUTRESCINE IMPORT ATP-BINDING PROTEIN POTA"/>
    <property type="match status" value="1"/>
</dbReference>
<dbReference type="GO" id="GO:0016887">
    <property type="term" value="F:ATP hydrolysis activity"/>
    <property type="evidence" value="ECO:0007669"/>
    <property type="project" value="InterPro"/>
</dbReference>
<dbReference type="Pfam" id="PF00005">
    <property type="entry name" value="ABC_tran"/>
    <property type="match status" value="1"/>
</dbReference>
<evidence type="ECO:0000256" key="1">
    <source>
        <dbReference type="ARBA" id="ARBA00022448"/>
    </source>
</evidence>
<dbReference type="PROSITE" id="PS50893">
    <property type="entry name" value="ABC_TRANSPORTER_2"/>
    <property type="match status" value="1"/>
</dbReference>
<sequence length="362" mass="38061">MAALRQAGHLTVAGAAKRFGAATVLDDLSIAVAKGEFVSLLGPSGCGKTTLLRCIAGLLRPDSGRITVAGRDITTLPAHKRNVGVVFQNYALFPHLTVAENIGFGLRAQGIRPAEAAPRIAEALALVRMSEHAGKPVTALSGGQQQRVAVARALVVRPSLLLLDEPFSALDRKLRETMQVELKHLLREVGITAIFVTHDQEEALVVSDRIAVMNAGRIEQLADPATLYGRPASLYVLDFVGQSTRLAGRVSAGGGGLVSVETALGPVRAPGAFAPGSRVVVAVRPEAVTPGAASPAEGLNRIEARVREVSFLGSRTQLHLDLPEEGEDRGVVELARLPEGIGPGSPVTLSFREEDTMLFPAA</sequence>
<keyword evidence="2" id="KW-0547">Nucleotide-binding</keyword>
<dbReference type="RefSeq" id="WP_226608717.1">
    <property type="nucleotide sequence ID" value="NZ_JAJAQI010000017.1"/>
</dbReference>
<dbReference type="FunFam" id="3.40.50.300:FF:000133">
    <property type="entry name" value="Spermidine/putrescine import ATP-binding protein PotA"/>
    <property type="match status" value="1"/>
</dbReference>
<name>A0A9X1ID87_9PROT</name>
<dbReference type="GO" id="GO:0005524">
    <property type="term" value="F:ATP binding"/>
    <property type="evidence" value="ECO:0007669"/>
    <property type="project" value="UniProtKB-KW"/>
</dbReference>
<dbReference type="EMBL" id="JAJAQI010000017">
    <property type="protein sequence ID" value="MCB4822574.1"/>
    <property type="molecule type" value="Genomic_DNA"/>
</dbReference>
<dbReference type="InterPro" id="IPR017871">
    <property type="entry name" value="ABC_transporter-like_CS"/>
</dbReference>
<accession>A0A9X1ID87</accession>
<keyword evidence="6" id="KW-1185">Reference proteome</keyword>
<dbReference type="PROSITE" id="PS00211">
    <property type="entry name" value="ABC_TRANSPORTER_1"/>
    <property type="match status" value="1"/>
</dbReference>
<dbReference type="SUPFAM" id="SSF50331">
    <property type="entry name" value="MOP-like"/>
    <property type="match status" value="1"/>
</dbReference>
<evidence type="ECO:0000259" key="4">
    <source>
        <dbReference type="PROSITE" id="PS50893"/>
    </source>
</evidence>
<dbReference type="Gene3D" id="2.40.50.100">
    <property type="match status" value="1"/>
</dbReference>
<gene>
    <name evidence="5" type="ORF">LHA35_12590</name>
</gene>
<evidence type="ECO:0000256" key="3">
    <source>
        <dbReference type="ARBA" id="ARBA00022840"/>
    </source>
</evidence>
<dbReference type="GO" id="GO:0015847">
    <property type="term" value="P:putrescine transport"/>
    <property type="evidence" value="ECO:0007669"/>
    <property type="project" value="UniProtKB-ARBA"/>
</dbReference>
<dbReference type="InterPro" id="IPR027417">
    <property type="entry name" value="P-loop_NTPase"/>
</dbReference>
<dbReference type="InterPro" id="IPR003439">
    <property type="entry name" value="ABC_transporter-like_ATP-bd"/>
</dbReference>
<dbReference type="InterPro" id="IPR008995">
    <property type="entry name" value="Mo/tungstate-bd_C_term_dom"/>
</dbReference>
<dbReference type="SMART" id="SM00382">
    <property type="entry name" value="AAA"/>
    <property type="match status" value="1"/>
</dbReference>
<organism evidence="5 6">
    <name type="scientific">Roseicella aerolata</name>
    <dbReference type="NCBI Taxonomy" id="2883479"/>
    <lineage>
        <taxon>Bacteria</taxon>
        <taxon>Pseudomonadati</taxon>
        <taxon>Pseudomonadota</taxon>
        <taxon>Alphaproteobacteria</taxon>
        <taxon>Acetobacterales</taxon>
        <taxon>Roseomonadaceae</taxon>
        <taxon>Roseicella</taxon>
    </lineage>
</organism>
<dbReference type="Gene3D" id="2.40.50.140">
    <property type="entry name" value="Nucleic acid-binding proteins"/>
    <property type="match status" value="1"/>
</dbReference>
<dbReference type="InterPro" id="IPR003593">
    <property type="entry name" value="AAA+_ATPase"/>
</dbReference>
<dbReference type="Pfam" id="PF08402">
    <property type="entry name" value="TOBE_2"/>
    <property type="match status" value="1"/>
</dbReference>
<protein>
    <submittedName>
        <fullName evidence="5">ABC transporter ATP-binding protein</fullName>
    </submittedName>
</protein>